<dbReference type="PROSITE" id="PS51352">
    <property type="entry name" value="THIOREDOXIN_2"/>
    <property type="match status" value="1"/>
</dbReference>
<dbReference type="PANTHER" id="PTHR42852">
    <property type="entry name" value="THIOL:DISULFIDE INTERCHANGE PROTEIN DSBE"/>
    <property type="match status" value="1"/>
</dbReference>
<name>A0A3B0VHW9_9ZZZZ</name>
<dbReference type="PROSITE" id="PS00194">
    <property type="entry name" value="THIOREDOXIN_1"/>
    <property type="match status" value="1"/>
</dbReference>
<dbReference type="InterPro" id="IPR050553">
    <property type="entry name" value="Thioredoxin_ResA/DsbE_sf"/>
</dbReference>
<dbReference type="Gene3D" id="3.40.30.10">
    <property type="entry name" value="Glutaredoxin"/>
    <property type="match status" value="1"/>
</dbReference>
<dbReference type="GO" id="GO:0030313">
    <property type="term" value="C:cell envelope"/>
    <property type="evidence" value="ECO:0007669"/>
    <property type="project" value="UniProtKB-SubCell"/>
</dbReference>
<dbReference type="Pfam" id="PF08534">
    <property type="entry name" value="Redoxin"/>
    <property type="match status" value="1"/>
</dbReference>
<keyword evidence="2" id="KW-0201">Cytochrome c-type biogenesis</keyword>
<organism evidence="4">
    <name type="scientific">hydrothermal vent metagenome</name>
    <dbReference type="NCBI Taxonomy" id="652676"/>
    <lineage>
        <taxon>unclassified sequences</taxon>
        <taxon>metagenomes</taxon>
        <taxon>ecological metagenomes</taxon>
    </lineage>
</organism>
<proteinExistence type="predicted"/>
<evidence type="ECO:0000313" key="4">
    <source>
        <dbReference type="EMBL" id="VAW37917.1"/>
    </source>
</evidence>
<evidence type="ECO:0000259" key="3">
    <source>
        <dbReference type="PROSITE" id="PS51352"/>
    </source>
</evidence>
<sequence>MKFITIIIAALILGTFSVTPPVQANTKVPEFSVTALNGSAKTIDIKDFRGKVVLVVFWATWCPPCMQEVPSLISLQKEFAPKGFSVIGLSVNQDGTSAVNRVISQTGMNYPVAIATDKITHDFGGIIGIPTAFIIDRDGNVVKRYTGWTSHKVIARDLEQVLK</sequence>
<comment type="subcellular location">
    <subcellularLocation>
        <location evidence="1">Cell envelope</location>
    </subcellularLocation>
</comment>
<dbReference type="GO" id="GO:0017004">
    <property type="term" value="P:cytochrome complex assembly"/>
    <property type="evidence" value="ECO:0007669"/>
    <property type="project" value="UniProtKB-KW"/>
</dbReference>
<dbReference type="PANTHER" id="PTHR42852:SF18">
    <property type="entry name" value="CHROMOSOME UNDETERMINED SCAFFOLD_47, WHOLE GENOME SHOTGUN SEQUENCE"/>
    <property type="match status" value="1"/>
</dbReference>
<dbReference type="AlphaFoldDB" id="A0A3B0VHW9"/>
<dbReference type="SUPFAM" id="SSF52833">
    <property type="entry name" value="Thioredoxin-like"/>
    <property type="match status" value="1"/>
</dbReference>
<evidence type="ECO:0000256" key="1">
    <source>
        <dbReference type="ARBA" id="ARBA00004196"/>
    </source>
</evidence>
<gene>
    <name evidence="4" type="ORF">MNBD_DELTA03-782</name>
</gene>
<reference evidence="4" key="1">
    <citation type="submission" date="2018-06" db="EMBL/GenBank/DDBJ databases">
        <authorList>
            <person name="Zhirakovskaya E."/>
        </authorList>
    </citation>
    <scope>NUCLEOTIDE SEQUENCE</scope>
</reference>
<dbReference type="InterPro" id="IPR013740">
    <property type="entry name" value="Redoxin"/>
</dbReference>
<evidence type="ECO:0000256" key="2">
    <source>
        <dbReference type="ARBA" id="ARBA00022748"/>
    </source>
</evidence>
<feature type="domain" description="Thioredoxin" evidence="3">
    <location>
        <begin position="22"/>
        <end position="163"/>
    </location>
</feature>
<protein>
    <recommendedName>
        <fullName evidence="3">Thioredoxin domain-containing protein</fullName>
    </recommendedName>
</protein>
<accession>A0A3B0VHW9</accession>
<dbReference type="CDD" id="cd02966">
    <property type="entry name" value="TlpA_like_family"/>
    <property type="match status" value="1"/>
</dbReference>
<dbReference type="GO" id="GO:0016491">
    <property type="term" value="F:oxidoreductase activity"/>
    <property type="evidence" value="ECO:0007669"/>
    <property type="project" value="InterPro"/>
</dbReference>
<dbReference type="InterPro" id="IPR013766">
    <property type="entry name" value="Thioredoxin_domain"/>
</dbReference>
<dbReference type="EMBL" id="UOEX01000227">
    <property type="protein sequence ID" value="VAW37917.1"/>
    <property type="molecule type" value="Genomic_DNA"/>
</dbReference>
<dbReference type="InterPro" id="IPR017937">
    <property type="entry name" value="Thioredoxin_CS"/>
</dbReference>
<dbReference type="InterPro" id="IPR036249">
    <property type="entry name" value="Thioredoxin-like_sf"/>
</dbReference>